<name>A0A8J2KKW7_9HEXA</name>
<protein>
    <recommendedName>
        <fullName evidence="1">Transglutaminase-like domain-containing protein</fullName>
    </recommendedName>
</protein>
<proteinExistence type="predicted"/>
<accession>A0A8J2KKW7</accession>
<dbReference type="Pfam" id="PF00868">
    <property type="entry name" value="Transglut_N"/>
    <property type="match status" value="2"/>
</dbReference>
<keyword evidence="3" id="KW-1185">Reference proteome</keyword>
<feature type="domain" description="Transglutaminase-like" evidence="1">
    <location>
        <begin position="1144"/>
        <end position="1246"/>
    </location>
</feature>
<dbReference type="EMBL" id="CAJVCH010331416">
    <property type="protein sequence ID" value="CAG7787089.1"/>
    <property type="molecule type" value="Genomic_DNA"/>
</dbReference>
<reference evidence="2" key="1">
    <citation type="submission" date="2021-06" db="EMBL/GenBank/DDBJ databases">
        <authorList>
            <person name="Hodson N. C."/>
            <person name="Mongue J. A."/>
            <person name="Jaron S. K."/>
        </authorList>
    </citation>
    <scope>NUCLEOTIDE SEQUENCE</scope>
</reference>
<organism evidence="2 3">
    <name type="scientific">Allacma fusca</name>
    <dbReference type="NCBI Taxonomy" id="39272"/>
    <lineage>
        <taxon>Eukaryota</taxon>
        <taxon>Metazoa</taxon>
        <taxon>Ecdysozoa</taxon>
        <taxon>Arthropoda</taxon>
        <taxon>Hexapoda</taxon>
        <taxon>Collembola</taxon>
        <taxon>Symphypleona</taxon>
        <taxon>Sminthuridae</taxon>
        <taxon>Allacma</taxon>
    </lineage>
</organism>
<dbReference type="InterPro" id="IPR001102">
    <property type="entry name" value="Transglutaminase_N"/>
</dbReference>
<dbReference type="InterPro" id="IPR002931">
    <property type="entry name" value="Transglutaminase-like"/>
</dbReference>
<gene>
    <name evidence="2" type="ORF">AFUS01_LOCUS25609</name>
</gene>
<sequence>VSLLSEDQRFKMAPAAAEPGNVSGSQMFTEVPSKDPHKQVDEKALHLKDADLNIEVNGKQHRTSLYFVMRQDQDRVNQQLVVRRGQEFSLELEFDNPYVKGSDVVTLNFVLRLGQSKKKSHHDAPFRPSTVHINVNDKETKDSTNGWLAHVASYNGKKITVNVTPSPKCAVGKWDLEVLLATRENQTSRRNVFARPLYIIFNPWCPDDDTYYSVDPKHLDTYVLARTGTIYTTNTNYGESPAKIRPTYWDYDQFDEHILDCAVFLLGHRCPNEKQLKVPERGEVVKVIRRLTSQVNSDAKEYDGVLQGRWVGSYSDGRYPTSWTGSKEILQQYYTTKQPVKYGQCWVFAGVLTSVCRALGIPTRPVTNYKSAHEIKRNGRYTLAINEYYDGNTGHPVNSKSDPKYDYDSIWNYHVWCEAWMKRRDIGEIYNGWQVVDATPQEISLETLHKGTDDERTVNIFTMGPAPVVACRRGDVKVDYDVDFLFGEVSSDIIHWYTVGEDEVVYKCIQTNNCVGTNLITEDVENPYNTEDLTNYYKAREGTEESRNVKENALVAVGVSIDRLVLNEKEPEILLYLPKNEKGLRLPRKTYIGEPFKFEIIVENKNAHKSHAGTGWVQVSSAPSSCVKQKLIEEFQLEFDVGPQSQKSFSYAVAYEKYEKILQDIDTILLIEYNASVTNEEIYFFDKTYLNFGRLKLHIDVPPVVKEREKFTATVTVTNRTPLTLPDGVFRIRDVGSQYDIKQKLKLDSPLKPGETKKVIFSELKVKWATKDSQMISLSVKFTSDSTKVSGSKNVEIQVSLLSEDQRFKMAPAAAEPGNFSGSQMFTEVPSKHHYKQVDEKALHLKDADLNIEVNGTQHRTNEYSVMSQDQARGKQQLVVRRGQEFSLELEFDNPYVKGSDLVTLNFGLQMAQPKKKSHDMCFGPSTVHVKVNDERTTETPNRWLAHVESVKGKKITVIVKPPPNCPIGKWDLEVLMATYNEKQPGSRKYAFSRPLYIIFNPWSPEDGTYYSEDPQHLDTYVLASEGIVYKGTSRNGKPKPLYWDYGQFNENILDCAVHLLNHSCKNEPQLSPRERGDVVAVIRRLASVVNSEDIEKDGVLLGKWPNKSQEDPYKGGHSPHYWKGSTEILQAYYNAKQDNPKGIARVKYGQCWVFAAVLTSVCRALGIPTKPVTNYQSGHEVQRKGYTLAINKYYETDTGKKVDPKCHPKYSFDSIWNYHVWCEAWMKRGDIGEIYNGWQVVDATPQETSLEKLNKCTDDKRTVKIFTMGPAPVVACRRGDVNVDYDVDFLFGEVNSDIIYWYAVGEDKFIYKSMTKDRTGMQMSTENVKGGRKDLTKFYKPSEGTDEARNVKRNALEKAGVSIDRLVLNEKEPEILLYLPENEKGFRLPRETYIGKPVKFEIIVENRNAKKTYPGTGWVQVYTAPSSHKTCELIEEFQLEFDVEPKSQKSFSYAVAYEKYKEFLLDIETVLLIEYNASVTNKDIHFFDQTFLTFAKLKLAVNVPSSVKMEEKYTATVTMKNMTSITLPDGVFRIRDIGQKDRGTNIYEERVLESPLKPDETITVTFSNLEPHWNKKNIISLSVDFTSYSTKVCGYKHVEIQANSGN</sequence>
<comment type="caution">
    <text evidence="2">The sequence shown here is derived from an EMBL/GenBank/DDBJ whole genome shotgun (WGS) entry which is preliminary data.</text>
</comment>
<evidence type="ECO:0000313" key="2">
    <source>
        <dbReference type="EMBL" id="CAG7787089.1"/>
    </source>
</evidence>
<evidence type="ECO:0000313" key="3">
    <source>
        <dbReference type="Proteomes" id="UP000708208"/>
    </source>
</evidence>
<dbReference type="Proteomes" id="UP000708208">
    <property type="component" value="Unassembled WGS sequence"/>
</dbReference>
<dbReference type="InterPro" id="IPR050779">
    <property type="entry name" value="Transglutaminase"/>
</dbReference>
<feature type="non-terminal residue" evidence="2">
    <location>
        <position position="1607"/>
    </location>
</feature>
<dbReference type="OrthoDB" id="437511at2759"/>
<dbReference type="Pfam" id="PF01841">
    <property type="entry name" value="Transglut_core"/>
    <property type="match status" value="2"/>
</dbReference>
<dbReference type="PANTHER" id="PTHR11590">
    <property type="entry name" value="PROTEIN-GLUTAMINE GAMMA-GLUTAMYLTRANSFERASE"/>
    <property type="match status" value="1"/>
</dbReference>
<evidence type="ECO:0000259" key="1">
    <source>
        <dbReference type="SMART" id="SM00460"/>
    </source>
</evidence>
<dbReference type="GO" id="GO:0003810">
    <property type="term" value="F:protein-glutamine gamma-glutamyltransferase activity"/>
    <property type="evidence" value="ECO:0007669"/>
    <property type="project" value="TreeGrafter"/>
</dbReference>
<dbReference type="PANTHER" id="PTHR11590:SF40">
    <property type="entry name" value="HEMOCYTE PROTEIN-GLUTAMINE GAMMA-GLUTAMYLTRANSFERASE-LIKE PROTEIN"/>
    <property type="match status" value="1"/>
</dbReference>
<dbReference type="SMART" id="SM00460">
    <property type="entry name" value="TGc"/>
    <property type="match status" value="2"/>
</dbReference>
<feature type="domain" description="Transglutaminase-like" evidence="1">
    <location>
        <begin position="337"/>
        <end position="440"/>
    </location>
</feature>